<dbReference type="Pfam" id="PF00067">
    <property type="entry name" value="p450"/>
    <property type="match status" value="1"/>
</dbReference>
<evidence type="ECO:0000313" key="8">
    <source>
        <dbReference type="EMBL" id="ORY02755.1"/>
    </source>
</evidence>
<evidence type="ECO:0000313" key="9">
    <source>
        <dbReference type="Proteomes" id="UP000193144"/>
    </source>
</evidence>
<evidence type="ECO:0000256" key="1">
    <source>
        <dbReference type="ARBA" id="ARBA00001971"/>
    </source>
</evidence>
<dbReference type="Gene3D" id="1.10.630.10">
    <property type="entry name" value="Cytochrome P450"/>
    <property type="match status" value="1"/>
</dbReference>
<dbReference type="OrthoDB" id="3366823at2759"/>
<protein>
    <submittedName>
        <fullName evidence="8">Putative cytochrome P450</fullName>
    </submittedName>
</protein>
<dbReference type="GO" id="GO:0005506">
    <property type="term" value="F:iron ion binding"/>
    <property type="evidence" value="ECO:0007669"/>
    <property type="project" value="InterPro"/>
</dbReference>
<evidence type="ECO:0000256" key="2">
    <source>
        <dbReference type="ARBA" id="ARBA00010617"/>
    </source>
</evidence>
<dbReference type="PROSITE" id="PS00086">
    <property type="entry name" value="CYTOCHROME_P450"/>
    <property type="match status" value="1"/>
</dbReference>
<dbReference type="InterPro" id="IPR017972">
    <property type="entry name" value="Cyt_P450_CS"/>
</dbReference>
<keyword evidence="7" id="KW-0503">Monooxygenase</keyword>
<name>A0A1Y1YYV4_9PLEO</name>
<comment type="similarity">
    <text evidence="2 7">Belongs to the cytochrome P450 family.</text>
</comment>
<dbReference type="STRING" id="1231657.A0A1Y1YYV4"/>
<dbReference type="InterPro" id="IPR050529">
    <property type="entry name" value="CYP450_sterol_14alpha_dmase"/>
</dbReference>
<comment type="caution">
    <text evidence="8">The sequence shown here is derived from an EMBL/GenBank/DDBJ whole genome shotgun (WGS) entry which is preliminary data.</text>
</comment>
<evidence type="ECO:0000256" key="3">
    <source>
        <dbReference type="ARBA" id="ARBA00022617"/>
    </source>
</evidence>
<keyword evidence="5 6" id="KW-0408">Iron</keyword>
<comment type="cofactor">
    <cofactor evidence="1 6">
        <name>heme</name>
        <dbReference type="ChEBI" id="CHEBI:30413"/>
    </cofactor>
</comment>
<dbReference type="PRINTS" id="PR00465">
    <property type="entry name" value="EP450IV"/>
</dbReference>
<keyword evidence="4 6" id="KW-0479">Metal-binding</keyword>
<dbReference type="EMBL" id="MCFA01000154">
    <property type="protein sequence ID" value="ORY02755.1"/>
    <property type="molecule type" value="Genomic_DNA"/>
</dbReference>
<evidence type="ECO:0000256" key="6">
    <source>
        <dbReference type="PIRSR" id="PIRSR602403-1"/>
    </source>
</evidence>
<dbReference type="GO" id="GO:0008395">
    <property type="term" value="F:steroid hydroxylase activity"/>
    <property type="evidence" value="ECO:0007669"/>
    <property type="project" value="TreeGrafter"/>
</dbReference>
<evidence type="ECO:0000256" key="7">
    <source>
        <dbReference type="RuleBase" id="RU000461"/>
    </source>
</evidence>
<keyword evidence="7" id="KW-0560">Oxidoreductase</keyword>
<sequence>MGSLSNSTSPLPLALNADEQWSSKLLATCGLAAITFIAVSSWLSSSKEPPSLWDKVPFVSNTLQFLTNNELFMKRTIKLLEGRNLAKFWLGPIKFYLITGPQNMQTLFGRGNRVGNEDIFVHNVFPVLYKMPKEHVQRFADDKSGRGKVPAPGFEKVPQEKRFWASYEHVHTEYLARTAYLKPVIEVFRGIFSDVLEHNFKVGESNTISVIGFCKHEVTESAMKTLLGPTIFELNPTFLDAFWEFDDNVFMLTLGFPKWLYSRPYKAHDRYLGMIENYAKSAKAKFDWDGPQRDSPWEPHFGARVCREIAKWFTEADFLDQSVSGALGALLFAQNSNTIPTTMWMILELARDPVLLKAVKEEVATTEFIDSETGQRSFDIQKLATLPLLQSVFTETLRLRMNFNIIRQVKEPFTVDGFTLKKGSMLQAPMMVAHHDEAVWGSTGHPASVFWAERHIKYLEDTDDFGNVTQKRTFAMAGRPSSYFPFGGGPPVCPGRHFSKHEIMTTVGLMVSKFEFESIEWTQLDGSPSDRMASSDQRYCGAGAMPPDRDMKIRWKRIW</sequence>
<proteinExistence type="inferred from homology"/>
<accession>A0A1Y1YYV4</accession>
<dbReference type="CDD" id="cd11040">
    <property type="entry name" value="CYP7_CYP8-like"/>
    <property type="match status" value="1"/>
</dbReference>
<dbReference type="GO" id="GO:0020037">
    <property type="term" value="F:heme binding"/>
    <property type="evidence" value="ECO:0007669"/>
    <property type="project" value="InterPro"/>
</dbReference>
<gene>
    <name evidence="8" type="ORF">BCR34DRAFT_635845</name>
</gene>
<organism evidence="8 9">
    <name type="scientific">Clohesyomyces aquaticus</name>
    <dbReference type="NCBI Taxonomy" id="1231657"/>
    <lineage>
        <taxon>Eukaryota</taxon>
        <taxon>Fungi</taxon>
        <taxon>Dikarya</taxon>
        <taxon>Ascomycota</taxon>
        <taxon>Pezizomycotina</taxon>
        <taxon>Dothideomycetes</taxon>
        <taxon>Pleosporomycetidae</taxon>
        <taxon>Pleosporales</taxon>
        <taxon>Lindgomycetaceae</taxon>
        <taxon>Clohesyomyces</taxon>
    </lineage>
</organism>
<dbReference type="InterPro" id="IPR001128">
    <property type="entry name" value="Cyt_P450"/>
</dbReference>
<evidence type="ECO:0000256" key="4">
    <source>
        <dbReference type="ARBA" id="ARBA00022723"/>
    </source>
</evidence>
<reference evidence="8 9" key="1">
    <citation type="submission" date="2016-07" db="EMBL/GenBank/DDBJ databases">
        <title>Pervasive Adenine N6-methylation of Active Genes in Fungi.</title>
        <authorList>
            <consortium name="DOE Joint Genome Institute"/>
            <person name="Mondo S.J."/>
            <person name="Dannebaum R.O."/>
            <person name="Kuo R.C."/>
            <person name="Labutti K."/>
            <person name="Haridas S."/>
            <person name="Kuo A."/>
            <person name="Salamov A."/>
            <person name="Ahrendt S.R."/>
            <person name="Lipzen A."/>
            <person name="Sullivan W."/>
            <person name="Andreopoulos W.B."/>
            <person name="Clum A."/>
            <person name="Lindquist E."/>
            <person name="Daum C."/>
            <person name="Ramamoorthy G.K."/>
            <person name="Gryganskyi A."/>
            <person name="Culley D."/>
            <person name="Magnuson J.K."/>
            <person name="James T.Y."/>
            <person name="O'Malley M.A."/>
            <person name="Stajich J.E."/>
            <person name="Spatafora J.W."/>
            <person name="Visel A."/>
            <person name="Grigoriev I.V."/>
        </authorList>
    </citation>
    <scope>NUCLEOTIDE SEQUENCE [LARGE SCALE GENOMIC DNA]</scope>
    <source>
        <strain evidence="8 9">CBS 115471</strain>
    </source>
</reference>
<evidence type="ECO:0000256" key="5">
    <source>
        <dbReference type="ARBA" id="ARBA00023004"/>
    </source>
</evidence>
<dbReference type="InterPro" id="IPR036396">
    <property type="entry name" value="Cyt_P450_sf"/>
</dbReference>
<dbReference type="SUPFAM" id="SSF48264">
    <property type="entry name" value="Cytochrome P450"/>
    <property type="match status" value="1"/>
</dbReference>
<dbReference type="AlphaFoldDB" id="A0A1Y1YYV4"/>
<dbReference type="PANTHER" id="PTHR24304">
    <property type="entry name" value="CYTOCHROME P450 FAMILY 7"/>
    <property type="match status" value="1"/>
</dbReference>
<dbReference type="InterPro" id="IPR002403">
    <property type="entry name" value="Cyt_P450_E_grp-IV"/>
</dbReference>
<keyword evidence="3 6" id="KW-0349">Heme</keyword>
<keyword evidence="9" id="KW-1185">Reference proteome</keyword>
<feature type="binding site" description="axial binding residue" evidence="6">
    <location>
        <position position="493"/>
    </location>
    <ligand>
        <name>heme</name>
        <dbReference type="ChEBI" id="CHEBI:30413"/>
    </ligand>
    <ligandPart>
        <name>Fe</name>
        <dbReference type="ChEBI" id="CHEBI:18248"/>
    </ligandPart>
</feature>
<dbReference type="PANTHER" id="PTHR24304:SF2">
    <property type="entry name" value="24-HYDROXYCHOLESTEROL 7-ALPHA-HYDROXYLASE"/>
    <property type="match status" value="1"/>
</dbReference>
<dbReference type="GO" id="GO:0016705">
    <property type="term" value="F:oxidoreductase activity, acting on paired donors, with incorporation or reduction of molecular oxygen"/>
    <property type="evidence" value="ECO:0007669"/>
    <property type="project" value="InterPro"/>
</dbReference>
<dbReference type="Proteomes" id="UP000193144">
    <property type="component" value="Unassembled WGS sequence"/>
</dbReference>